<dbReference type="EMBL" id="PPEG02000001">
    <property type="protein sequence ID" value="PWN65196.1"/>
    <property type="molecule type" value="Genomic_DNA"/>
</dbReference>
<proteinExistence type="predicted"/>
<sequence>MKNKRKHEDSYFIINLVKTKNYYYMKKFYLLFLLFLLIFSCKDESFLEIGDNTSNSPSNYNFGNTAQRNFQGVVLDTNGVPVSGATVTIGTSTVTTNLRGFFTFKNASVKENFAHIKVTKSGYVNASRVLVPTNGMNQVNIMMIPATATSTITSGTASTVSLPNGTKVKFDGSFKDASGNAYSGNVSVAVFHLAPSNQYLNELMPGSFLATNLGGNSRVMETFGMLHVQLTGSSGQNLQIANGHTAEITVPVDPAQASNSPATIPLWSYNEDTGMWKEEGSATKIGNTYVGTVSHFSWWNCDAQFEQATMKVTVKNAAGQVLPNIKVTLKRSSQAYETYGMTDNAGMVSGIVPAGEVLSLKVYDVCNNVIYTSNVGPFPAGIITTIPDITVNPSASTSYTIQGNLKTCANAIVTDGYVMLKPAVSTNYFQYMSVPVNSTGGFTFNTYSCTANPQFIYEGFDAVNVQTTNQVTFTATSTNVNLGDIMACNSVNEFVNYKIDNQPVVYVVGSFNAQWAGLTPTSPNMVPKQLRINSMNPAGPFFSMTQNNMLGVAANFTTDYIFELSGAVITPSNGNLVINIATFGVVGDYIDFTVNGTYTNNSGSHTFTATGHVKRDM</sequence>
<accession>A0A316WXX1</accession>
<evidence type="ECO:0000313" key="1">
    <source>
        <dbReference type="EMBL" id="PWN65196.1"/>
    </source>
</evidence>
<evidence type="ECO:0000313" key="2">
    <source>
        <dbReference type="Proteomes" id="UP000236413"/>
    </source>
</evidence>
<gene>
    <name evidence="1" type="ORF">C1634_000165</name>
</gene>
<dbReference type="Proteomes" id="UP000236413">
    <property type="component" value="Unassembled WGS sequence"/>
</dbReference>
<name>A0A316WXX1_9FLAO</name>
<organism evidence="1 2">
    <name type="scientific">Chryseobacterium viscerum</name>
    <dbReference type="NCBI Taxonomy" id="1037377"/>
    <lineage>
        <taxon>Bacteria</taxon>
        <taxon>Pseudomonadati</taxon>
        <taxon>Bacteroidota</taxon>
        <taxon>Flavobacteriia</taxon>
        <taxon>Flavobacteriales</taxon>
        <taxon>Weeksellaceae</taxon>
        <taxon>Chryseobacterium group</taxon>
        <taxon>Chryseobacterium</taxon>
    </lineage>
</organism>
<dbReference type="InterPro" id="IPR008969">
    <property type="entry name" value="CarboxyPept-like_regulatory"/>
</dbReference>
<dbReference type="SUPFAM" id="SSF49464">
    <property type="entry name" value="Carboxypeptidase regulatory domain-like"/>
    <property type="match status" value="1"/>
</dbReference>
<protein>
    <recommendedName>
        <fullName evidence="3">Carboxypeptidase regulatory-like domain-containing protein</fullName>
    </recommendedName>
</protein>
<dbReference type="Gene3D" id="2.60.40.1120">
    <property type="entry name" value="Carboxypeptidase-like, regulatory domain"/>
    <property type="match status" value="1"/>
</dbReference>
<comment type="caution">
    <text evidence="1">The sequence shown here is derived from an EMBL/GenBank/DDBJ whole genome shotgun (WGS) entry which is preliminary data.</text>
</comment>
<dbReference type="AlphaFoldDB" id="A0A316WXX1"/>
<evidence type="ECO:0008006" key="3">
    <source>
        <dbReference type="Google" id="ProtNLM"/>
    </source>
</evidence>
<reference evidence="1 2" key="1">
    <citation type="submission" date="2018-04" db="EMBL/GenBank/DDBJ databases">
        <title>Chryseobacterium oncorhynchi 701B-08T from rainbow trout, and Chryseobacterium viscerum 687B-08T from diseased fish.</title>
        <authorList>
            <person name="Jeong J.-J."/>
            <person name="Lee Y.J."/>
            <person name="Pathiraja D."/>
            <person name="Park B."/>
            <person name="Choi I.-G."/>
            <person name="Kim K.D."/>
        </authorList>
    </citation>
    <scope>NUCLEOTIDE SEQUENCE [LARGE SCALE GENOMIC DNA]</scope>
    <source>
        <strain evidence="1 2">687B-08</strain>
    </source>
</reference>